<evidence type="ECO:0000256" key="7">
    <source>
        <dbReference type="ARBA" id="ARBA00022989"/>
    </source>
</evidence>
<sequence length="608" mass="67348">MTLGGIFQEATPDWAIEYVQSLGYDVMSVGRCLGEEDPRLWYKEIGPPADVATLPNQARRLILLSVWVVVLLGLPLWWKTTRVYRAELPYVDIQQWNEWTTCQPTFQINVNLHLSNFIALQSDRDAQLVLANIKDGVSERMGALNAGYISKANFAVQIDVDQSWSGSKEADIADRPSAIPGTYDFYISPSSITSASIKSQRQGFIQVESWDEGRIIGTVVETLGAIFNTEEKTIKQLVNGADGVGADKVKDQLKTVKYAPGYQLTFSLFSGDASNGVREWKVQEAINTYLAPFLKSMSSVSNFIVESQVQHYASLTFKPQQDSDANEYYLTQDSLPHFINAAEWSLASTVTSLPSLNFLIYVPKPSESPLVIKNGPSAPKSPTNSFLIPRWGGITILNRDNNTSTLSAAVITVQELEPIMQVFLMQLRDLLGLIDLSSASARVSSSSSFPITFHRTLNEAPTAWELDNLLRRRSAENLVDSLTTLKSLGKLVQETPNMVVLDHIQKDVVDALKDVERSCQKLAEQGYVEALSASREALIKAETAFFDPTMVSMLYFPDEHKYAIYMPLFVPVSVPLVMAILRELKKWKEAKKAAAAAAAAKAGKVKAE</sequence>
<protein>
    <recommendedName>
        <fullName evidence="13">GPI transamidase component PIG-S</fullName>
    </recommendedName>
</protein>
<reference evidence="11" key="1">
    <citation type="journal article" date="2020" name="Fungal Divers.">
        <title>Resolving the Mortierellaceae phylogeny through synthesis of multi-gene phylogenetics and phylogenomics.</title>
        <authorList>
            <person name="Vandepol N."/>
            <person name="Liber J."/>
            <person name="Desiro A."/>
            <person name="Na H."/>
            <person name="Kennedy M."/>
            <person name="Barry K."/>
            <person name="Grigoriev I.V."/>
            <person name="Miller A.N."/>
            <person name="O'Donnell K."/>
            <person name="Stajich J.E."/>
            <person name="Bonito G."/>
        </authorList>
    </citation>
    <scope>NUCLEOTIDE SEQUENCE</scope>
    <source>
        <strain evidence="11">MES-2147</strain>
    </source>
</reference>
<accession>A0A9P6M8E1</accession>
<keyword evidence="7 10" id="KW-1133">Transmembrane helix</keyword>
<gene>
    <name evidence="11" type="ORF">BGZ65_006054</name>
</gene>
<keyword evidence="6" id="KW-0256">Endoplasmic reticulum</keyword>
<dbReference type="PANTHER" id="PTHR21072">
    <property type="entry name" value="GPI TRANSAMIDASE COMPONENT PIG-S"/>
    <property type="match status" value="1"/>
</dbReference>
<feature type="transmembrane region" description="Helical" evidence="10">
    <location>
        <begin position="61"/>
        <end position="78"/>
    </location>
</feature>
<dbReference type="GO" id="GO:0042765">
    <property type="term" value="C:GPI-anchor transamidase complex"/>
    <property type="evidence" value="ECO:0007669"/>
    <property type="project" value="InterPro"/>
</dbReference>
<dbReference type="Proteomes" id="UP000749646">
    <property type="component" value="Unassembled WGS sequence"/>
</dbReference>
<evidence type="ECO:0000256" key="2">
    <source>
        <dbReference type="ARBA" id="ARBA00004687"/>
    </source>
</evidence>
<keyword evidence="8 10" id="KW-0472">Membrane</keyword>
<comment type="caution">
    <text evidence="11">The sequence shown here is derived from an EMBL/GenBank/DDBJ whole genome shotgun (WGS) entry which is preliminary data.</text>
</comment>
<keyword evidence="5 10" id="KW-0812">Transmembrane</keyword>
<feature type="transmembrane region" description="Helical" evidence="10">
    <location>
        <begin position="562"/>
        <end position="581"/>
    </location>
</feature>
<evidence type="ECO:0000256" key="1">
    <source>
        <dbReference type="ARBA" id="ARBA00004477"/>
    </source>
</evidence>
<evidence type="ECO:0000256" key="3">
    <source>
        <dbReference type="ARBA" id="ARBA00005316"/>
    </source>
</evidence>
<evidence type="ECO:0008006" key="13">
    <source>
        <dbReference type="Google" id="ProtNLM"/>
    </source>
</evidence>
<dbReference type="GO" id="GO:0006506">
    <property type="term" value="P:GPI anchor biosynthetic process"/>
    <property type="evidence" value="ECO:0007669"/>
    <property type="project" value="UniProtKB-KW"/>
</dbReference>
<name>A0A9P6M8E1_9FUNG</name>
<comment type="similarity">
    <text evidence="3">Belongs to the PIGS family.</text>
</comment>
<dbReference type="PANTHER" id="PTHR21072:SF13">
    <property type="entry name" value="GPI TRANSAMIDASE COMPONENT PIG-S"/>
    <property type="match status" value="1"/>
</dbReference>
<keyword evidence="4" id="KW-0337">GPI-anchor biosynthesis</keyword>
<evidence type="ECO:0000256" key="10">
    <source>
        <dbReference type="SAM" id="Phobius"/>
    </source>
</evidence>
<proteinExistence type="inferred from homology"/>
<keyword evidence="12" id="KW-1185">Reference proteome</keyword>
<evidence type="ECO:0000256" key="5">
    <source>
        <dbReference type="ARBA" id="ARBA00022692"/>
    </source>
</evidence>
<dbReference type="OrthoDB" id="28748at2759"/>
<dbReference type="EMBL" id="JAAAHW010003976">
    <property type="protein sequence ID" value="KAF9979761.1"/>
    <property type="molecule type" value="Genomic_DNA"/>
</dbReference>
<dbReference type="AlphaFoldDB" id="A0A9P6M8E1"/>
<evidence type="ECO:0000313" key="11">
    <source>
        <dbReference type="EMBL" id="KAF9979761.1"/>
    </source>
</evidence>
<evidence type="ECO:0000256" key="9">
    <source>
        <dbReference type="ARBA" id="ARBA00023180"/>
    </source>
</evidence>
<comment type="pathway">
    <text evidence="2">Glycolipid biosynthesis; glycosylphosphatidylinositol-anchor biosynthesis.</text>
</comment>
<dbReference type="Pfam" id="PF10510">
    <property type="entry name" value="PIG-S"/>
    <property type="match status" value="1"/>
</dbReference>
<evidence type="ECO:0000256" key="8">
    <source>
        <dbReference type="ARBA" id="ARBA00023136"/>
    </source>
</evidence>
<organism evidence="11 12">
    <name type="scientific">Modicella reniformis</name>
    <dbReference type="NCBI Taxonomy" id="1440133"/>
    <lineage>
        <taxon>Eukaryota</taxon>
        <taxon>Fungi</taxon>
        <taxon>Fungi incertae sedis</taxon>
        <taxon>Mucoromycota</taxon>
        <taxon>Mortierellomycotina</taxon>
        <taxon>Mortierellomycetes</taxon>
        <taxon>Mortierellales</taxon>
        <taxon>Mortierellaceae</taxon>
        <taxon>Modicella</taxon>
    </lineage>
</organism>
<evidence type="ECO:0000256" key="4">
    <source>
        <dbReference type="ARBA" id="ARBA00022502"/>
    </source>
</evidence>
<evidence type="ECO:0000256" key="6">
    <source>
        <dbReference type="ARBA" id="ARBA00022824"/>
    </source>
</evidence>
<keyword evidence="9" id="KW-0325">Glycoprotein</keyword>
<evidence type="ECO:0000313" key="12">
    <source>
        <dbReference type="Proteomes" id="UP000749646"/>
    </source>
</evidence>
<dbReference type="InterPro" id="IPR019540">
    <property type="entry name" value="PtdIno-glycan_biosynth_class_S"/>
</dbReference>
<dbReference type="GO" id="GO:0016255">
    <property type="term" value="P:attachment of GPI anchor to protein"/>
    <property type="evidence" value="ECO:0007669"/>
    <property type="project" value="InterPro"/>
</dbReference>
<comment type="subcellular location">
    <subcellularLocation>
        <location evidence="1">Endoplasmic reticulum membrane</location>
        <topology evidence="1">Multi-pass membrane protein</topology>
    </subcellularLocation>
</comment>